<sequence length="216" mass="25321">MDELLLKERMKAFCSFMGLTEDTFDFSKIKTEDDWIDEVISVFTKNRRVFIKFLGKVVDLRVRYFFLKQHSIEDIHTDTPVEELFSPYVMENINKVESEVGLEFPSPMLSTFSLCFQTLLILIPAILIVVLLILRAEFLLVLYGIVKVGAVVFILIIPYGLTYLMFPRFFMPSRFYKTKTYDDIIGYVALSNHLFFLENDYQMTKVELRSFISSTM</sequence>
<keyword evidence="3" id="KW-1185">Reference proteome</keyword>
<dbReference type="EMBL" id="JAERRB010000002">
    <property type="protein sequence ID" value="MBL0741229.1"/>
    <property type="molecule type" value="Genomic_DNA"/>
</dbReference>
<protein>
    <submittedName>
        <fullName evidence="2">Uncharacterized protein</fullName>
    </submittedName>
</protein>
<feature type="transmembrane region" description="Helical" evidence="1">
    <location>
        <begin position="140"/>
        <end position="166"/>
    </location>
</feature>
<name>A0ABS1KPE0_9BACT</name>
<proteinExistence type="predicted"/>
<accession>A0ABS1KPE0</accession>
<comment type="caution">
    <text evidence="2">The sequence shown here is derived from an EMBL/GenBank/DDBJ whole genome shotgun (WGS) entry which is preliminary data.</text>
</comment>
<keyword evidence="1" id="KW-0472">Membrane</keyword>
<dbReference type="RefSeq" id="WP_202008585.1">
    <property type="nucleotide sequence ID" value="NZ_JAERRB010000002.1"/>
</dbReference>
<keyword evidence="1" id="KW-0812">Transmembrane</keyword>
<feature type="transmembrane region" description="Helical" evidence="1">
    <location>
        <begin position="114"/>
        <end position="134"/>
    </location>
</feature>
<evidence type="ECO:0000256" key="1">
    <source>
        <dbReference type="SAM" id="Phobius"/>
    </source>
</evidence>
<evidence type="ECO:0000313" key="2">
    <source>
        <dbReference type="EMBL" id="MBL0741229.1"/>
    </source>
</evidence>
<gene>
    <name evidence="2" type="ORF">JI741_08355</name>
</gene>
<organism evidence="2 3">
    <name type="scientific">Chryseolinea lacunae</name>
    <dbReference type="NCBI Taxonomy" id="2801331"/>
    <lineage>
        <taxon>Bacteria</taxon>
        <taxon>Pseudomonadati</taxon>
        <taxon>Bacteroidota</taxon>
        <taxon>Cytophagia</taxon>
        <taxon>Cytophagales</taxon>
        <taxon>Fulvivirgaceae</taxon>
        <taxon>Chryseolinea</taxon>
    </lineage>
</organism>
<keyword evidence="1" id="KW-1133">Transmembrane helix</keyword>
<dbReference type="Proteomes" id="UP000613030">
    <property type="component" value="Unassembled WGS sequence"/>
</dbReference>
<reference evidence="2 3" key="1">
    <citation type="submission" date="2021-01" db="EMBL/GenBank/DDBJ databases">
        <title>Chryseolinea sp. Jin1 Genome sequencing and assembly.</title>
        <authorList>
            <person name="Kim I."/>
        </authorList>
    </citation>
    <scope>NUCLEOTIDE SEQUENCE [LARGE SCALE GENOMIC DNA]</scope>
    <source>
        <strain evidence="2 3">Jin1</strain>
    </source>
</reference>
<evidence type="ECO:0000313" key="3">
    <source>
        <dbReference type="Proteomes" id="UP000613030"/>
    </source>
</evidence>